<dbReference type="PANTHER" id="PTHR36350:SF3">
    <property type="entry name" value="TRANSMEMBRANE PROTEIN"/>
    <property type="match status" value="1"/>
</dbReference>
<dbReference type="EMBL" id="JBBNAF010000007">
    <property type="protein sequence ID" value="KAK9127159.1"/>
    <property type="molecule type" value="Genomic_DNA"/>
</dbReference>
<dbReference type="PANTHER" id="PTHR36350">
    <property type="entry name" value="TRANSMEMBRANE PROTEIN"/>
    <property type="match status" value="1"/>
</dbReference>
<accession>A0AAP0J494</accession>
<evidence type="ECO:0000313" key="4">
    <source>
        <dbReference type="Proteomes" id="UP001420932"/>
    </source>
</evidence>
<sequence length="334" mass="38134">MNSIAQLSHHKLTNPNHLQIRQSPSLFSTPISSISLIPSTKPKLPLRIKASSNPDWGKTHHKSNSQKQNPVPSLLKTTCVAFAATFLFMGRFKGVSIAAPIAQPVVESSEKVVSEEESEKRAGKDLGSNVETLRSLVEEKIKDRKLEEAILVVDKLIEMEPLERQWPLMKAHLNWYRGDVESAKAGFEEILSKDPFFVEAYHGLVTVVAPSKPEELEKVVKRIENAMEMCKKGEKYENLREFKLLIAQVRIMEGNYEDALKDFQELVKEEPNDFRPYLSQGIVYTLLRKTDEAQKQFEMYRSLVPKDHPYAQYFEDNVFAKKDFNELLGKPSIS</sequence>
<evidence type="ECO:0000256" key="2">
    <source>
        <dbReference type="SAM" id="MobiDB-lite"/>
    </source>
</evidence>
<feature type="repeat" description="TPR" evidence="1">
    <location>
        <begin position="240"/>
        <end position="273"/>
    </location>
</feature>
<dbReference type="Proteomes" id="UP001420932">
    <property type="component" value="Unassembled WGS sequence"/>
</dbReference>
<evidence type="ECO:0000313" key="3">
    <source>
        <dbReference type="EMBL" id="KAK9127159.1"/>
    </source>
</evidence>
<protein>
    <submittedName>
        <fullName evidence="3">Uncharacterized protein</fullName>
    </submittedName>
</protein>
<dbReference type="Pfam" id="PF13174">
    <property type="entry name" value="TPR_6"/>
    <property type="match status" value="1"/>
</dbReference>
<dbReference type="Gene3D" id="1.25.40.10">
    <property type="entry name" value="Tetratricopeptide repeat domain"/>
    <property type="match status" value="1"/>
</dbReference>
<dbReference type="AlphaFoldDB" id="A0AAP0J494"/>
<name>A0AAP0J494_9MAGN</name>
<keyword evidence="4" id="KW-1185">Reference proteome</keyword>
<keyword evidence="1" id="KW-0802">TPR repeat</keyword>
<comment type="caution">
    <text evidence="3">The sequence shown here is derived from an EMBL/GenBank/DDBJ whole genome shotgun (WGS) entry which is preliminary data.</text>
</comment>
<reference evidence="3 4" key="1">
    <citation type="submission" date="2024-01" db="EMBL/GenBank/DDBJ databases">
        <title>Genome assemblies of Stephania.</title>
        <authorList>
            <person name="Yang L."/>
        </authorList>
    </citation>
    <scope>NUCLEOTIDE SEQUENCE [LARGE SCALE GENOMIC DNA]</scope>
    <source>
        <strain evidence="3">YNDBR</strain>
        <tissue evidence="3">Leaf</tissue>
    </source>
</reference>
<organism evidence="3 4">
    <name type="scientific">Stephania yunnanensis</name>
    <dbReference type="NCBI Taxonomy" id="152371"/>
    <lineage>
        <taxon>Eukaryota</taxon>
        <taxon>Viridiplantae</taxon>
        <taxon>Streptophyta</taxon>
        <taxon>Embryophyta</taxon>
        <taxon>Tracheophyta</taxon>
        <taxon>Spermatophyta</taxon>
        <taxon>Magnoliopsida</taxon>
        <taxon>Ranunculales</taxon>
        <taxon>Menispermaceae</taxon>
        <taxon>Menispermoideae</taxon>
        <taxon>Cissampelideae</taxon>
        <taxon>Stephania</taxon>
    </lineage>
</organism>
<dbReference type="PROSITE" id="PS50005">
    <property type="entry name" value="TPR"/>
    <property type="match status" value="1"/>
</dbReference>
<proteinExistence type="predicted"/>
<evidence type="ECO:0000256" key="1">
    <source>
        <dbReference type="PROSITE-ProRule" id="PRU00339"/>
    </source>
</evidence>
<dbReference type="SUPFAM" id="SSF48452">
    <property type="entry name" value="TPR-like"/>
    <property type="match status" value="1"/>
</dbReference>
<dbReference type="InterPro" id="IPR011990">
    <property type="entry name" value="TPR-like_helical_dom_sf"/>
</dbReference>
<dbReference type="InterPro" id="IPR019734">
    <property type="entry name" value="TPR_rpt"/>
</dbReference>
<gene>
    <name evidence="3" type="ORF">Syun_015956</name>
</gene>
<feature type="region of interest" description="Disordered" evidence="2">
    <location>
        <begin position="47"/>
        <end position="70"/>
    </location>
</feature>